<keyword evidence="2" id="KW-1185">Reference proteome</keyword>
<evidence type="ECO:0000313" key="2">
    <source>
        <dbReference type="Proteomes" id="UP001052739"/>
    </source>
</evidence>
<dbReference type="RefSeq" id="WP_190222807.1">
    <property type="nucleotide sequence ID" value="NZ_BNBS01000020.1"/>
</dbReference>
<dbReference type="Proteomes" id="UP001052739">
    <property type="component" value="Unassembled WGS sequence"/>
</dbReference>
<reference evidence="1" key="1">
    <citation type="submission" date="2024-05" db="EMBL/GenBank/DDBJ databases">
        <title>Whole genome shotgun sequence of Streptomyces hydrogenans NBRC 13475.</title>
        <authorList>
            <person name="Komaki H."/>
            <person name="Tamura T."/>
        </authorList>
    </citation>
    <scope>NUCLEOTIDE SEQUENCE</scope>
    <source>
        <strain evidence="1">NBRC 13475</strain>
    </source>
</reference>
<proteinExistence type="predicted"/>
<sequence>MRVLFCGGPADGQWKDIVNPSITSPGNSRGAGRYVEVVTPPTPRDFADGTGTLTKVRYRLWRITLLGYVLDVAAPEADHNESDSVLYAVLRRDVADHLRGRS</sequence>
<organism evidence="1 2">
    <name type="scientific">Streptomyces hydrogenans</name>
    <dbReference type="NCBI Taxonomy" id="1873719"/>
    <lineage>
        <taxon>Bacteria</taxon>
        <taxon>Bacillati</taxon>
        <taxon>Actinomycetota</taxon>
        <taxon>Actinomycetes</taxon>
        <taxon>Kitasatosporales</taxon>
        <taxon>Streptomycetaceae</taxon>
        <taxon>Streptomyces</taxon>
    </lineage>
</organism>
<comment type="caution">
    <text evidence="1">The sequence shown here is derived from an EMBL/GenBank/DDBJ whole genome shotgun (WGS) entry which is preliminary data.</text>
</comment>
<dbReference type="EMBL" id="BNDW01000068">
    <property type="protein sequence ID" value="GHI25171.1"/>
    <property type="molecule type" value="Genomic_DNA"/>
</dbReference>
<gene>
    <name evidence="1" type="ORF">Shyd_65420</name>
</gene>
<evidence type="ECO:0000313" key="1">
    <source>
        <dbReference type="EMBL" id="GHI25171.1"/>
    </source>
</evidence>
<accession>A0ABQ3PJH2</accession>
<protein>
    <submittedName>
        <fullName evidence="1">Uncharacterized protein</fullName>
    </submittedName>
</protein>
<name>A0ABQ3PJH2_9ACTN</name>